<dbReference type="OMA" id="PXIFIAN"/>
<dbReference type="OrthoDB" id="1055148at2759"/>
<keyword evidence="15" id="KW-1185">Reference proteome</keyword>
<keyword evidence="8 13" id="KW-0560">Oxidoreductase</keyword>
<evidence type="ECO:0000256" key="12">
    <source>
        <dbReference type="PIRSR" id="PIRSR602401-1"/>
    </source>
</evidence>
<reference evidence="15" key="1">
    <citation type="journal article" date="2015" name="Nat. Plants">
        <title>Genome expansion of Arabis alpina linked with retrotransposition and reduced symmetric DNA methylation.</title>
        <authorList>
            <person name="Willing E.M."/>
            <person name="Rawat V."/>
            <person name="Mandakova T."/>
            <person name="Maumus F."/>
            <person name="James G.V."/>
            <person name="Nordstroem K.J."/>
            <person name="Becker C."/>
            <person name="Warthmann N."/>
            <person name="Chica C."/>
            <person name="Szarzynska B."/>
            <person name="Zytnicki M."/>
            <person name="Albani M.C."/>
            <person name="Kiefer C."/>
            <person name="Bergonzi S."/>
            <person name="Castaings L."/>
            <person name="Mateos J.L."/>
            <person name="Berns M.C."/>
            <person name="Bujdoso N."/>
            <person name="Piofczyk T."/>
            <person name="de Lorenzo L."/>
            <person name="Barrero-Sicilia C."/>
            <person name="Mateos I."/>
            <person name="Piednoel M."/>
            <person name="Hagmann J."/>
            <person name="Chen-Min-Tao R."/>
            <person name="Iglesias-Fernandez R."/>
            <person name="Schuster S.C."/>
            <person name="Alonso-Blanco C."/>
            <person name="Roudier F."/>
            <person name="Carbonero P."/>
            <person name="Paz-Ares J."/>
            <person name="Davis S.J."/>
            <person name="Pecinka A."/>
            <person name="Quesneville H."/>
            <person name="Colot V."/>
            <person name="Lysak M.A."/>
            <person name="Weigel D."/>
            <person name="Coupland G."/>
            <person name="Schneeberger K."/>
        </authorList>
    </citation>
    <scope>NUCLEOTIDE SEQUENCE [LARGE SCALE GENOMIC DNA]</scope>
    <source>
        <strain evidence="15">cv. Pajares</strain>
    </source>
</reference>
<dbReference type="InterPro" id="IPR002401">
    <property type="entry name" value="Cyt_P450_E_grp-I"/>
</dbReference>
<name>A0A087GTP7_ARAAL</name>
<organism evidence="14 15">
    <name type="scientific">Arabis alpina</name>
    <name type="common">Alpine rock-cress</name>
    <dbReference type="NCBI Taxonomy" id="50452"/>
    <lineage>
        <taxon>Eukaryota</taxon>
        <taxon>Viridiplantae</taxon>
        <taxon>Streptophyta</taxon>
        <taxon>Embryophyta</taxon>
        <taxon>Tracheophyta</taxon>
        <taxon>Spermatophyta</taxon>
        <taxon>Magnoliopsida</taxon>
        <taxon>eudicotyledons</taxon>
        <taxon>Gunneridae</taxon>
        <taxon>Pentapetalae</taxon>
        <taxon>rosids</taxon>
        <taxon>malvids</taxon>
        <taxon>Brassicales</taxon>
        <taxon>Brassicaceae</taxon>
        <taxon>Arabideae</taxon>
        <taxon>Arabis</taxon>
    </lineage>
</organism>
<accession>A0A087GTP7</accession>
<gene>
    <name evidence="14" type="ordered locus">AALP_Aa6g350100</name>
</gene>
<evidence type="ECO:0000256" key="8">
    <source>
        <dbReference type="ARBA" id="ARBA00023002"/>
    </source>
</evidence>
<protein>
    <submittedName>
        <fullName evidence="14">Uncharacterized protein</fullName>
    </submittedName>
</protein>
<dbReference type="InterPro" id="IPR017972">
    <property type="entry name" value="Cyt_P450_CS"/>
</dbReference>
<dbReference type="Gramene" id="KFK33249">
    <property type="protein sequence ID" value="KFK33249"/>
    <property type="gene ID" value="AALP_AA6G350100"/>
</dbReference>
<comment type="subcellular location">
    <subcellularLocation>
        <location evidence="2">Membrane</location>
        <topology evidence="2">Single-pass membrane protein</topology>
    </subcellularLocation>
</comment>
<dbReference type="PRINTS" id="PR00463">
    <property type="entry name" value="EP450I"/>
</dbReference>
<dbReference type="PANTHER" id="PTHR24298:SF800">
    <property type="entry name" value="CYTOCHROME P450 89A2-RELATED"/>
    <property type="match status" value="1"/>
</dbReference>
<keyword evidence="6 12" id="KW-0479">Metal-binding</keyword>
<dbReference type="FunFam" id="1.10.630.10:FF:000012">
    <property type="entry name" value="Cytochrome P450 family protein"/>
    <property type="match status" value="1"/>
</dbReference>
<keyword evidence="10 13" id="KW-0503">Monooxygenase</keyword>
<evidence type="ECO:0000256" key="2">
    <source>
        <dbReference type="ARBA" id="ARBA00004167"/>
    </source>
</evidence>
<dbReference type="PROSITE" id="PS00086">
    <property type="entry name" value="CYTOCHROME_P450"/>
    <property type="match status" value="1"/>
</dbReference>
<keyword evidence="4 12" id="KW-0349">Heme</keyword>
<dbReference type="Pfam" id="PF00067">
    <property type="entry name" value="p450"/>
    <property type="match status" value="1"/>
</dbReference>
<evidence type="ECO:0000256" key="5">
    <source>
        <dbReference type="ARBA" id="ARBA00022692"/>
    </source>
</evidence>
<evidence type="ECO:0000256" key="9">
    <source>
        <dbReference type="ARBA" id="ARBA00023004"/>
    </source>
</evidence>
<evidence type="ECO:0000256" key="6">
    <source>
        <dbReference type="ARBA" id="ARBA00022723"/>
    </source>
</evidence>
<comment type="cofactor">
    <cofactor evidence="1 12">
        <name>heme</name>
        <dbReference type="ChEBI" id="CHEBI:30413"/>
    </cofactor>
</comment>
<dbReference type="InterPro" id="IPR036396">
    <property type="entry name" value="Cyt_P450_sf"/>
</dbReference>
<dbReference type="InterPro" id="IPR001128">
    <property type="entry name" value="Cyt_P450"/>
</dbReference>
<dbReference type="AlphaFoldDB" id="A0A087GTP7"/>
<dbReference type="PANTHER" id="PTHR24298">
    <property type="entry name" value="FLAVONOID 3'-MONOOXYGENASE-RELATED"/>
    <property type="match status" value="1"/>
</dbReference>
<dbReference type="eggNOG" id="KOG0156">
    <property type="taxonomic scope" value="Eukaryota"/>
</dbReference>
<evidence type="ECO:0000256" key="7">
    <source>
        <dbReference type="ARBA" id="ARBA00022989"/>
    </source>
</evidence>
<dbReference type="EMBL" id="CM002874">
    <property type="protein sequence ID" value="KFK33249.1"/>
    <property type="molecule type" value="Genomic_DNA"/>
</dbReference>
<dbReference type="SUPFAM" id="SSF48264">
    <property type="entry name" value="Cytochrome P450"/>
    <property type="match status" value="1"/>
</dbReference>
<sequence length="495" mass="57219">MEIWLVILSSIFVSLLVHLLVRRRNSSSLPLPPDPNFFPFIGTIHWLRQGLGGLNSYLHSVHHRLGPIITLRITSRPAIFVANHSLAHQALILNGAVFADRPPAAPISKIITSNQHNISSGSYGPTWRLLRRNLTSEILHPSRVRSYSHARRWVLEILFDRFRKHGSEEPMVLVDHLHYAMFALLVLMCFGDKLDEKQIKEVEFVQRRLILSLARFNILNLWPKLTKLIMWKRWEEFYQVRREQEEVLLPLIRARKKMVQERKKKLGEEEEEYVQSYVDTLLDLELPEEEKRKLNEDEIVSLCSEFLNGGTDTTATALQWIMANLVKSPEIQERLHEEVKGVEGEEAPPYLKAVVLEGLRRHPPGHFVLPHSVTEDTVLGGYKVPKKGTINFMVAEIGRDPEVWKEPMEFKPERFMGEEVDITGSRGIKMMPFGAGRRICPGIGLAMLHLEYYVANMVKEFEWKEVPEHQVDLTEKLEFTVVMKHPLKARAVPRT</sequence>
<keyword evidence="7" id="KW-1133">Transmembrane helix</keyword>
<dbReference type="Proteomes" id="UP000029120">
    <property type="component" value="Chromosome 6"/>
</dbReference>
<dbReference type="PRINTS" id="PR00385">
    <property type="entry name" value="P450"/>
</dbReference>
<evidence type="ECO:0000256" key="1">
    <source>
        <dbReference type="ARBA" id="ARBA00001971"/>
    </source>
</evidence>
<dbReference type="GO" id="GO:0016709">
    <property type="term" value="F:oxidoreductase activity, acting on paired donors, with incorporation or reduction of molecular oxygen, NAD(P)H as one donor, and incorporation of one atom of oxygen"/>
    <property type="evidence" value="ECO:0007669"/>
    <property type="project" value="TreeGrafter"/>
</dbReference>
<evidence type="ECO:0000256" key="10">
    <source>
        <dbReference type="ARBA" id="ARBA00023033"/>
    </source>
</evidence>
<keyword evidence="9 12" id="KW-0408">Iron</keyword>
<proteinExistence type="inferred from homology"/>
<keyword evidence="11" id="KW-0472">Membrane</keyword>
<dbReference type="GO" id="GO:0005506">
    <property type="term" value="F:iron ion binding"/>
    <property type="evidence" value="ECO:0007669"/>
    <property type="project" value="InterPro"/>
</dbReference>
<comment type="similarity">
    <text evidence="3 13">Belongs to the cytochrome P450 family.</text>
</comment>
<dbReference type="CDD" id="cd11075">
    <property type="entry name" value="CYP77_89"/>
    <property type="match status" value="1"/>
</dbReference>
<keyword evidence="5" id="KW-0812">Transmembrane</keyword>
<evidence type="ECO:0000256" key="11">
    <source>
        <dbReference type="ARBA" id="ARBA00023136"/>
    </source>
</evidence>
<dbReference type="InterPro" id="IPR051103">
    <property type="entry name" value="Plant_metabolite_P450s"/>
</dbReference>
<dbReference type="Gene3D" id="1.10.630.10">
    <property type="entry name" value="Cytochrome P450"/>
    <property type="match status" value="1"/>
</dbReference>
<evidence type="ECO:0000313" key="14">
    <source>
        <dbReference type="EMBL" id="KFK33249.1"/>
    </source>
</evidence>
<evidence type="ECO:0000256" key="13">
    <source>
        <dbReference type="RuleBase" id="RU000461"/>
    </source>
</evidence>
<evidence type="ECO:0000256" key="4">
    <source>
        <dbReference type="ARBA" id="ARBA00022617"/>
    </source>
</evidence>
<dbReference type="GO" id="GO:0016020">
    <property type="term" value="C:membrane"/>
    <property type="evidence" value="ECO:0007669"/>
    <property type="project" value="UniProtKB-SubCell"/>
</dbReference>
<feature type="binding site" description="axial binding residue" evidence="12">
    <location>
        <position position="440"/>
    </location>
    <ligand>
        <name>heme</name>
        <dbReference type="ChEBI" id="CHEBI:30413"/>
    </ligand>
    <ligandPart>
        <name>Fe</name>
        <dbReference type="ChEBI" id="CHEBI:18248"/>
    </ligandPart>
</feature>
<evidence type="ECO:0000256" key="3">
    <source>
        <dbReference type="ARBA" id="ARBA00010617"/>
    </source>
</evidence>
<evidence type="ECO:0000313" key="15">
    <source>
        <dbReference type="Proteomes" id="UP000029120"/>
    </source>
</evidence>
<dbReference type="GO" id="GO:0020037">
    <property type="term" value="F:heme binding"/>
    <property type="evidence" value="ECO:0007669"/>
    <property type="project" value="InterPro"/>
</dbReference>